<evidence type="ECO:0000256" key="2">
    <source>
        <dbReference type="ARBA" id="ARBA00004906"/>
    </source>
</evidence>
<keyword evidence="11 13" id="KW-0472">Membrane</keyword>
<dbReference type="PIRSF" id="PIRSF038074">
    <property type="entry name" value="Peroxisome_assembly_p12"/>
    <property type="match status" value="1"/>
</dbReference>
<evidence type="ECO:0000313" key="16">
    <source>
        <dbReference type="EMBL" id="WVY95480.1"/>
    </source>
</evidence>
<dbReference type="CDD" id="cd16451">
    <property type="entry name" value="mRING_PEX12"/>
    <property type="match status" value="1"/>
</dbReference>
<dbReference type="GO" id="GO:0008270">
    <property type="term" value="F:zinc ion binding"/>
    <property type="evidence" value="ECO:0007669"/>
    <property type="project" value="UniProtKB-KW"/>
</dbReference>
<evidence type="ECO:0000256" key="10">
    <source>
        <dbReference type="ARBA" id="ARBA00022989"/>
    </source>
</evidence>
<name>A0AAQ3MQX1_VIGMU</name>
<evidence type="ECO:0000256" key="7">
    <source>
        <dbReference type="ARBA" id="ARBA00022771"/>
    </source>
</evidence>
<dbReference type="GO" id="GO:0006513">
    <property type="term" value="P:protein monoubiquitination"/>
    <property type="evidence" value="ECO:0007669"/>
    <property type="project" value="TreeGrafter"/>
</dbReference>
<keyword evidence="6" id="KW-0479">Metal-binding</keyword>
<keyword evidence="9" id="KW-0653">Protein transport</keyword>
<dbReference type="Proteomes" id="UP001374535">
    <property type="component" value="Chromosome 10"/>
</dbReference>
<evidence type="ECO:0000256" key="1">
    <source>
        <dbReference type="ARBA" id="ARBA00004585"/>
    </source>
</evidence>
<evidence type="ECO:0000256" key="9">
    <source>
        <dbReference type="ARBA" id="ARBA00022927"/>
    </source>
</evidence>
<dbReference type="Pfam" id="PF04757">
    <property type="entry name" value="Pex2_Pex12"/>
    <property type="match status" value="1"/>
</dbReference>
<dbReference type="GO" id="GO:0004842">
    <property type="term" value="F:ubiquitin-protein transferase activity"/>
    <property type="evidence" value="ECO:0007669"/>
    <property type="project" value="TreeGrafter"/>
</dbReference>
<dbReference type="GO" id="GO:1990429">
    <property type="term" value="C:peroxisomal importomer complex"/>
    <property type="evidence" value="ECO:0007669"/>
    <property type="project" value="TreeGrafter"/>
</dbReference>
<feature type="region of interest" description="Disordered" evidence="14">
    <location>
        <begin position="18"/>
        <end position="42"/>
    </location>
</feature>
<keyword evidence="17" id="KW-1185">Reference proteome</keyword>
<evidence type="ECO:0000256" key="12">
    <source>
        <dbReference type="ARBA" id="ARBA00023140"/>
    </source>
</evidence>
<keyword evidence="12 13" id="KW-0576">Peroxisome</keyword>
<dbReference type="GO" id="GO:0016558">
    <property type="term" value="P:protein import into peroxisome matrix"/>
    <property type="evidence" value="ECO:0007669"/>
    <property type="project" value="UniProtKB-UniRule"/>
</dbReference>
<evidence type="ECO:0000256" key="3">
    <source>
        <dbReference type="ARBA" id="ARBA00008704"/>
    </source>
</evidence>
<evidence type="ECO:0000256" key="8">
    <source>
        <dbReference type="ARBA" id="ARBA00022833"/>
    </source>
</evidence>
<dbReference type="AlphaFoldDB" id="A0AAQ3MQX1"/>
<comment type="function">
    <text evidence="13">Component of a retrotranslocation channel required for peroxisome organization by mediating export of the PEX5 receptor from peroxisomes to the cytosol, thereby promoting PEX5 recycling.</text>
</comment>
<dbReference type="PANTHER" id="PTHR12888">
    <property type="entry name" value="PEROXISOME ASSEMBLY PROTEIN 12 PEROXIN-12"/>
    <property type="match status" value="1"/>
</dbReference>
<evidence type="ECO:0000256" key="14">
    <source>
        <dbReference type="SAM" id="MobiDB-lite"/>
    </source>
</evidence>
<protein>
    <recommendedName>
        <fullName evidence="13">Peroxisome biogenesis protein 12</fullName>
    </recommendedName>
    <alternativeName>
        <fullName evidence="13">Peroxin-12</fullName>
    </alternativeName>
</protein>
<comment type="subcellular location">
    <subcellularLocation>
        <location evidence="1">Peroxisome membrane</location>
        <topology evidence="1">Multi-pass membrane protein</topology>
    </subcellularLocation>
</comment>
<dbReference type="PANTHER" id="PTHR12888:SF0">
    <property type="entry name" value="PEROXISOME ASSEMBLY PROTEIN 12"/>
    <property type="match status" value="1"/>
</dbReference>
<evidence type="ECO:0000256" key="11">
    <source>
        <dbReference type="ARBA" id="ARBA00023136"/>
    </source>
</evidence>
<keyword evidence="4" id="KW-0813">Transport</keyword>
<comment type="similarity">
    <text evidence="3 13">Belongs to the pex2/pex10/pex12 family.</text>
</comment>
<comment type="pathway">
    <text evidence="2">Protein modification; protein ubiquitination.</text>
</comment>
<evidence type="ECO:0000256" key="13">
    <source>
        <dbReference type="PIRNR" id="PIRNR038074"/>
    </source>
</evidence>
<keyword evidence="10" id="KW-1133">Transmembrane helix</keyword>
<dbReference type="SUPFAM" id="SSF57850">
    <property type="entry name" value="RING/U-box"/>
    <property type="match status" value="1"/>
</dbReference>
<dbReference type="EMBL" id="CP144691">
    <property type="protein sequence ID" value="WVY95480.1"/>
    <property type="molecule type" value="Genomic_DNA"/>
</dbReference>
<accession>A0AAQ3MQX1</accession>
<evidence type="ECO:0000256" key="6">
    <source>
        <dbReference type="ARBA" id="ARBA00022723"/>
    </source>
</evidence>
<keyword evidence="5" id="KW-0812">Transmembrane</keyword>
<evidence type="ECO:0000259" key="15">
    <source>
        <dbReference type="Pfam" id="PF04757"/>
    </source>
</evidence>
<organism evidence="16 17">
    <name type="scientific">Vigna mungo</name>
    <name type="common">Black gram</name>
    <name type="synonym">Phaseolus mungo</name>
    <dbReference type="NCBI Taxonomy" id="3915"/>
    <lineage>
        <taxon>Eukaryota</taxon>
        <taxon>Viridiplantae</taxon>
        <taxon>Streptophyta</taxon>
        <taxon>Embryophyta</taxon>
        <taxon>Tracheophyta</taxon>
        <taxon>Spermatophyta</taxon>
        <taxon>Magnoliopsida</taxon>
        <taxon>eudicotyledons</taxon>
        <taxon>Gunneridae</taxon>
        <taxon>Pentapetalae</taxon>
        <taxon>rosids</taxon>
        <taxon>fabids</taxon>
        <taxon>Fabales</taxon>
        <taxon>Fabaceae</taxon>
        <taxon>Papilionoideae</taxon>
        <taxon>50 kb inversion clade</taxon>
        <taxon>NPAAA clade</taxon>
        <taxon>indigoferoid/millettioid clade</taxon>
        <taxon>Phaseoleae</taxon>
        <taxon>Vigna</taxon>
    </lineage>
</organism>
<feature type="domain" description="Pex N-terminal" evidence="15">
    <location>
        <begin position="69"/>
        <end position="298"/>
    </location>
</feature>
<evidence type="ECO:0000256" key="4">
    <source>
        <dbReference type="ARBA" id="ARBA00022448"/>
    </source>
</evidence>
<proteinExistence type="inferred from homology"/>
<sequence>MAVVGVAGLKERNVVPGGWARQPPHLLRDGGGSAASGESPRRSHLLHRRLGLTQTLPSQAPRLRRRILRLTHAHASFSESLYGLRRRPANISAKIDDTVAATAAGGSLRRRQKILSVVFLVVLPYMKSKLHSIYNREREARLQATLWGDENGGYDDARGDYSPVSTTTSDTGASVTMRITKRVQKIVGFCYPWLHASTEGLQFAYQMLYLLDATGYYSLALHALGIHVCRATGQELMDMSSRISKMRNRERERLRGPQWLKTLQGALLSCTYTVLDYAQTGLIAAVFFFKMMEWWYQSAEERMSAPTVYPPPPPPPPPKKRVNPSVVTVSGFAFCYACIFKYITQYKRCPITLMPATVDQIRRLFHDV</sequence>
<dbReference type="GO" id="GO:0005778">
    <property type="term" value="C:peroxisomal membrane"/>
    <property type="evidence" value="ECO:0007669"/>
    <property type="project" value="UniProtKB-SubCell"/>
</dbReference>
<evidence type="ECO:0000313" key="17">
    <source>
        <dbReference type="Proteomes" id="UP001374535"/>
    </source>
</evidence>
<evidence type="ECO:0000256" key="5">
    <source>
        <dbReference type="ARBA" id="ARBA00022692"/>
    </source>
</evidence>
<dbReference type="InterPro" id="IPR006845">
    <property type="entry name" value="Pex_N"/>
</dbReference>
<keyword evidence="8" id="KW-0862">Zinc</keyword>
<keyword evidence="7" id="KW-0863">Zinc-finger</keyword>
<dbReference type="InterPro" id="IPR017375">
    <property type="entry name" value="PEX12"/>
</dbReference>
<reference evidence="16 17" key="1">
    <citation type="journal article" date="2023" name="Life. Sci Alliance">
        <title>Evolutionary insights into 3D genome organization and epigenetic landscape of Vigna mungo.</title>
        <authorList>
            <person name="Junaid A."/>
            <person name="Singh B."/>
            <person name="Bhatia S."/>
        </authorList>
    </citation>
    <scope>NUCLEOTIDE SEQUENCE [LARGE SCALE GENOMIC DNA]</scope>
    <source>
        <strain evidence="16">Urdbean</strain>
    </source>
</reference>
<gene>
    <name evidence="16" type="ORF">V8G54_034568</name>
</gene>